<evidence type="ECO:0000313" key="1">
    <source>
        <dbReference type="EMBL" id="RHW70195.1"/>
    </source>
</evidence>
<protein>
    <submittedName>
        <fullName evidence="1">Uncharacterized protein</fullName>
    </submittedName>
</protein>
<dbReference type="EMBL" id="QSBY01000009">
    <property type="protein sequence ID" value="RHW70195.1"/>
    <property type="molecule type" value="Genomic_DNA"/>
</dbReference>
<proteinExistence type="predicted"/>
<dbReference type="AlphaFoldDB" id="A0A3L6L1U9"/>
<dbReference type="Proteomes" id="UP000266743">
    <property type="component" value="Chromosome 9"/>
</dbReference>
<sequence length="123" mass="13678">MNAATYQPASTTAVPEMQSANLSLQILKHYHSFLLAVPFTVDNNGAHGYSPTRELMNLQRPPPFPPVLDGCPPIQFHRLNHMLVRSAPHTSPARNCDATFVTGVVRKYLQFGPRRSIVESPEL</sequence>
<evidence type="ECO:0000313" key="2">
    <source>
        <dbReference type="Proteomes" id="UP000266743"/>
    </source>
</evidence>
<gene>
    <name evidence="1" type="ORF">DPX39_090088100</name>
</gene>
<accession>A0A3L6L1U9</accession>
<comment type="caution">
    <text evidence="1">The sequence shown here is derived from an EMBL/GenBank/DDBJ whole genome shotgun (WGS) entry which is preliminary data.</text>
</comment>
<organism evidence="1 2">
    <name type="scientific">Trypanosoma brucei equiperdum</name>
    <dbReference type="NCBI Taxonomy" id="630700"/>
    <lineage>
        <taxon>Eukaryota</taxon>
        <taxon>Discoba</taxon>
        <taxon>Euglenozoa</taxon>
        <taxon>Kinetoplastea</taxon>
        <taxon>Metakinetoplastina</taxon>
        <taxon>Trypanosomatida</taxon>
        <taxon>Trypanosomatidae</taxon>
        <taxon>Trypanosoma</taxon>
    </lineage>
</organism>
<name>A0A3L6L1U9_9TRYP</name>
<reference evidence="1 2" key="1">
    <citation type="submission" date="2018-09" db="EMBL/GenBank/DDBJ databases">
        <title>whole genome sequence of T. equiperdum IVM-t1 strain.</title>
        <authorList>
            <person name="Suganuma K."/>
        </authorList>
    </citation>
    <scope>NUCLEOTIDE SEQUENCE [LARGE SCALE GENOMIC DNA]</scope>
    <source>
        <strain evidence="1 2">IVM-t1</strain>
    </source>
</reference>